<dbReference type="GO" id="GO:0030170">
    <property type="term" value="F:pyridoxal phosphate binding"/>
    <property type="evidence" value="ECO:0007669"/>
    <property type="project" value="InterPro"/>
</dbReference>
<dbReference type="OrthoDB" id="9802328at2"/>
<keyword evidence="5" id="KW-0663">Pyridoxal phosphate</keyword>
<dbReference type="Gene3D" id="3.40.640.10">
    <property type="entry name" value="Type I PLP-dependent aspartate aminotransferase-like (Major domain)"/>
    <property type="match status" value="1"/>
</dbReference>
<keyword evidence="3 6" id="KW-0032">Aminotransferase</keyword>
<sequence>MSAVAEQTQVAPRLLADRINALEESSTLAMTKMARELAAQGHKVISLSVGEPDFKTPAHICEAAKKAIDDGFHGYSPVAGYPDLRKAIADKLKRDNNIDWKPENIVVSTGAKHSLANVIQVLINPGDEVVIFAPYWVSYSEMVKLAEGKSVVINGAFDNDFKVTAAQLEAAITPRTRIVMYASPNNPTGAVYSENELREIAAVIEKHEDVYVLADEIYEYINFTEEGHFSIGSIPALKDRVITVNGVAKGYAMTGWRIGFTAAAKWIADGVEKLQGQVTSGTNSIAQKAATAAFNGPMEPSIEMTKAYARRRDLVVGLLREIPGFKVNMPQGAFYAFPDVSYYFGKSDGTTQINDSDDFSNWLLNNSYVSTVAGSGFGAPDCIRISTAAADESLVEAVQRIKDAVATLK</sequence>
<dbReference type="InterPro" id="IPR050596">
    <property type="entry name" value="AspAT/PAT-like"/>
</dbReference>
<dbReference type="EMBL" id="FUZA01000006">
    <property type="protein sequence ID" value="SKC11299.1"/>
    <property type="molecule type" value="Genomic_DNA"/>
</dbReference>
<dbReference type="InterPro" id="IPR004839">
    <property type="entry name" value="Aminotransferase_I/II_large"/>
</dbReference>
<evidence type="ECO:0000256" key="1">
    <source>
        <dbReference type="ARBA" id="ARBA00001933"/>
    </source>
</evidence>
<evidence type="ECO:0000256" key="2">
    <source>
        <dbReference type="ARBA" id="ARBA00007441"/>
    </source>
</evidence>
<dbReference type="InterPro" id="IPR004838">
    <property type="entry name" value="NHTrfase_class1_PyrdxlP-BS"/>
</dbReference>
<dbReference type="GO" id="GO:0006520">
    <property type="term" value="P:amino acid metabolic process"/>
    <property type="evidence" value="ECO:0007669"/>
    <property type="project" value="InterPro"/>
</dbReference>
<dbReference type="InterPro" id="IPR015422">
    <property type="entry name" value="PyrdxlP-dep_Trfase_small"/>
</dbReference>
<dbReference type="Gene3D" id="3.90.1150.10">
    <property type="entry name" value="Aspartate Aminotransferase, domain 1"/>
    <property type="match status" value="1"/>
</dbReference>
<protein>
    <recommendedName>
        <fullName evidence="6">Aminotransferase</fullName>
        <ecNumber evidence="6">2.6.1.-</ecNumber>
    </recommendedName>
</protein>
<evidence type="ECO:0000313" key="9">
    <source>
        <dbReference type="Proteomes" id="UP000190897"/>
    </source>
</evidence>
<evidence type="ECO:0000259" key="7">
    <source>
        <dbReference type="Pfam" id="PF00155"/>
    </source>
</evidence>
<comment type="similarity">
    <text evidence="2 6">Belongs to the class-I pyridoxal-phosphate-dependent aminotransferase family.</text>
</comment>
<reference evidence="9" key="1">
    <citation type="submission" date="2017-02" db="EMBL/GenBank/DDBJ databases">
        <authorList>
            <person name="Varghese N."/>
            <person name="Submissions S."/>
        </authorList>
    </citation>
    <scope>NUCLEOTIDE SEQUENCE [LARGE SCALE GENOMIC DNA]</scope>
    <source>
        <strain evidence="9">DSM 22270</strain>
    </source>
</reference>
<accession>A0A1T5GSF4</accession>
<keyword evidence="4 6" id="KW-0808">Transferase</keyword>
<dbReference type="GO" id="GO:0008483">
    <property type="term" value="F:transaminase activity"/>
    <property type="evidence" value="ECO:0007669"/>
    <property type="project" value="UniProtKB-KW"/>
</dbReference>
<evidence type="ECO:0000313" key="8">
    <source>
        <dbReference type="EMBL" id="SKC11299.1"/>
    </source>
</evidence>
<dbReference type="EC" id="2.6.1.-" evidence="6"/>
<dbReference type="Proteomes" id="UP000190897">
    <property type="component" value="Unassembled WGS sequence"/>
</dbReference>
<gene>
    <name evidence="8" type="ORF">SAMN05660293_04386</name>
</gene>
<dbReference type="FunFam" id="3.40.640.10:FF:000033">
    <property type="entry name" value="Aspartate aminotransferase"/>
    <property type="match status" value="1"/>
</dbReference>
<dbReference type="Pfam" id="PF00155">
    <property type="entry name" value="Aminotran_1_2"/>
    <property type="match status" value="1"/>
</dbReference>
<evidence type="ECO:0000256" key="4">
    <source>
        <dbReference type="ARBA" id="ARBA00022679"/>
    </source>
</evidence>
<organism evidence="8 9">
    <name type="scientific">Dyadobacter psychrophilus</name>
    <dbReference type="NCBI Taxonomy" id="651661"/>
    <lineage>
        <taxon>Bacteria</taxon>
        <taxon>Pseudomonadati</taxon>
        <taxon>Bacteroidota</taxon>
        <taxon>Cytophagia</taxon>
        <taxon>Cytophagales</taxon>
        <taxon>Spirosomataceae</taxon>
        <taxon>Dyadobacter</taxon>
    </lineage>
</organism>
<evidence type="ECO:0000256" key="6">
    <source>
        <dbReference type="RuleBase" id="RU000481"/>
    </source>
</evidence>
<dbReference type="InterPro" id="IPR015424">
    <property type="entry name" value="PyrdxlP-dep_Trfase"/>
</dbReference>
<dbReference type="CDD" id="cd00609">
    <property type="entry name" value="AAT_like"/>
    <property type="match status" value="1"/>
</dbReference>
<dbReference type="InterPro" id="IPR015421">
    <property type="entry name" value="PyrdxlP-dep_Trfase_major"/>
</dbReference>
<name>A0A1T5GSF4_9BACT</name>
<evidence type="ECO:0000256" key="3">
    <source>
        <dbReference type="ARBA" id="ARBA00022576"/>
    </source>
</evidence>
<dbReference type="RefSeq" id="WP_082216854.1">
    <property type="nucleotide sequence ID" value="NZ_FUZA01000006.1"/>
</dbReference>
<evidence type="ECO:0000256" key="5">
    <source>
        <dbReference type="ARBA" id="ARBA00022898"/>
    </source>
</evidence>
<keyword evidence="9" id="KW-1185">Reference proteome</keyword>
<proteinExistence type="inferred from homology"/>
<feature type="domain" description="Aminotransferase class I/classII large" evidence="7">
    <location>
        <begin position="43"/>
        <end position="400"/>
    </location>
</feature>
<dbReference type="AlphaFoldDB" id="A0A1T5GSF4"/>
<comment type="cofactor">
    <cofactor evidence="1 6">
        <name>pyridoxal 5'-phosphate</name>
        <dbReference type="ChEBI" id="CHEBI:597326"/>
    </cofactor>
</comment>
<dbReference type="SUPFAM" id="SSF53383">
    <property type="entry name" value="PLP-dependent transferases"/>
    <property type="match status" value="1"/>
</dbReference>
<dbReference type="PROSITE" id="PS00105">
    <property type="entry name" value="AA_TRANSFER_CLASS_1"/>
    <property type="match status" value="1"/>
</dbReference>
<dbReference type="PANTHER" id="PTHR46383">
    <property type="entry name" value="ASPARTATE AMINOTRANSFERASE"/>
    <property type="match status" value="1"/>
</dbReference>
<dbReference type="STRING" id="651661.SAMN05660293_04386"/>
<dbReference type="PANTHER" id="PTHR46383:SF1">
    <property type="entry name" value="ASPARTATE AMINOTRANSFERASE"/>
    <property type="match status" value="1"/>
</dbReference>